<proteinExistence type="predicted"/>
<reference evidence="2 3" key="1">
    <citation type="submission" date="2018-10" db="EMBL/GenBank/DDBJ databases">
        <title>Histidinibacterium lentulum gen. nov., sp. nov., a marine bacterium from the culture broth of Picochlorum sp. 122.</title>
        <authorList>
            <person name="Wang G."/>
        </authorList>
    </citation>
    <scope>NUCLEOTIDE SEQUENCE [LARGE SCALE GENOMIC DNA]</scope>
    <source>
        <strain evidence="2 3">B17</strain>
    </source>
</reference>
<dbReference type="EMBL" id="RDRB01000001">
    <property type="protein sequence ID" value="ROU03975.1"/>
    <property type="molecule type" value="Genomic_DNA"/>
</dbReference>
<dbReference type="Proteomes" id="UP000268016">
    <property type="component" value="Unassembled WGS sequence"/>
</dbReference>
<protein>
    <submittedName>
        <fullName evidence="2">Uncharacterized protein</fullName>
    </submittedName>
</protein>
<dbReference type="OrthoDB" id="7864770at2"/>
<organism evidence="2 3">
    <name type="scientific">Histidinibacterium lentulum</name>
    <dbReference type="NCBI Taxonomy" id="2480588"/>
    <lineage>
        <taxon>Bacteria</taxon>
        <taxon>Pseudomonadati</taxon>
        <taxon>Pseudomonadota</taxon>
        <taxon>Alphaproteobacteria</taxon>
        <taxon>Rhodobacterales</taxon>
        <taxon>Paracoccaceae</taxon>
        <taxon>Histidinibacterium</taxon>
    </lineage>
</organism>
<dbReference type="AlphaFoldDB" id="A0A3N2R959"/>
<feature type="compositionally biased region" description="Pro residues" evidence="1">
    <location>
        <begin position="188"/>
        <end position="197"/>
    </location>
</feature>
<evidence type="ECO:0000313" key="2">
    <source>
        <dbReference type="EMBL" id="ROU03975.1"/>
    </source>
</evidence>
<name>A0A3N2R959_9RHOB</name>
<dbReference type="RefSeq" id="WP_123640329.1">
    <property type="nucleotide sequence ID" value="NZ_ML119081.1"/>
</dbReference>
<accession>A0A3N2R959</accession>
<gene>
    <name evidence="2" type="ORF">EAT49_00805</name>
</gene>
<feature type="region of interest" description="Disordered" evidence="1">
    <location>
        <begin position="171"/>
        <end position="197"/>
    </location>
</feature>
<sequence>MKLPAVLALALIVGLDLRAEEGCTALPSGVAFCGAAAGLAPDAIEQTPDGTALLAALGPYGLRVEVAVLSASATTDPWFVRRELDAFLAAERGLTEGLPELARDRVALTDRAAEQVVYALGDGDEAVTVADTVVLGDGFAVYVLTYDTGAAFTADHARTHDAALAALRLPPPRDPDLWTVPSDRPDPRPLNPMPPGG</sequence>
<evidence type="ECO:0000313" key="3">
    <source>
        <dbReference type="Proteomes" id="UP000268016"/>
    </source>
</evidence>
<comment type="caution">
    <text evidence="2">The sequence shown here is derived from an EMBL/GenBank/DDBJ whole genome shotgun (WGS) entry which is preliminary data.</text>
</comment>
<evidence type="ECO:0000256" key="1">
    <source>
        <dbReference type="SAM" id="MobiDB-lite"/>
    </source>
</evidence>
<keyword evidence="3" id="KW-1185">Reference proteome</keyword>